<keyword evidence="3" id="KW-1185">Reference proteome</keyword>
<dbReference type="EMBL" id="FNZZ01000002">
    <property type="protein sequence ID" value="SEK99781.1"/>
    <property type="molecule type" value="Genomic_DNA"/>
</dbReference>
<accession>A0A1H7LLH8</accession>
<gene>
    <name evidence="2" type="ORF">SAMN05216382_1266</name>
</gene>
<dbReference type="RefSeq" id="WP_093004420.1">
    <property type="nucleotide sequence ID" value="NZ_FNZZ01000002.1"/>
</dbReference>
<evidence type="ECO:0008006" key="4">
    <source>
        <dbReference type="Google" id="ProtNLM"/>
    </source>
</evidence>
<dbReference type="OrthoDB" id="199424at2"/>
<feature type="transmembrane region" description="Helical" evidence="1">
    <location>
        <begin position="64"/>
        <end position="85"/>
    </location>
</feature>
<dbReference type="Proteomes" id="UP000199214">
    <property type="component" value="Unassembled WGS sequence"/>
</dbReference>
<feature type="transmembrane region" description="Helical" evidence="1">
    <location>
        <begin position="34"/>
        <end position="52"/>
    </location>
</feature>
<evidence type="ECO:0000256" key="1">
    <source>
        <dbReference type="SAM" id="Phobius"/>
    </source>
</evidence>
<organism evidence="2 3">
    <name type="scientific">Sphingomonas palmae</name>
    <dbReference type="NCBI Taxonomy" id="1855283"/>
    <lineage>
        <taxon>Bacteria</taxon>
        <taxon>Pseudomonadati</taxon>
        <taxon>Pseudomonadota</taxon>
        <taxon>Alphaproteobacteria</taxon>
        <taxon>Sphingomonadales</taxon>
        <taxon>Sphingomonadaceae</taxon>
        <taxon>Sphingomonas</taxon>
    </lineage>
</organism>
<protein>
    <recommendedName>
        <fullName evidence="4">PH domain-containing protein</fullName>
    </recommendedName>
</protein>
<evidence type="ECO:0000313" key="3">
    <source>
        <dbReference type="Proteomes" id="UP000199214"/>
    </source>
</evidence>
<dbReference type="AlphaFoldDB" id="A0A1H7LLH8"/>
<keyword evidence="1" id="KW-0472">Membrane</keyword>
<name>A0A1H7LLH8_9SPHN</name>
<sequence length="183" mass="20530">MTLSATPWPRLAPGERIVWQGAPARGLRLTRRDLMLVPFSMVWLGFVIFWNIGVGHSDGAPLPFRLFGLLFLLIGLFFFVGRFFVDAWLRGRTRYVLTGRRAAIERAEPFGVRTIVDLHAVGDVHVTTELGARGTIRFGAATPLFGFGRSGVSYWVPSLDPIPQFLLLEDADRVFEMVLVARE</sequence>
<dbReference type="STRING" id="1855283.SAMN05216382_1266"/>
<keyword evidence="1" id="KW-0812">Transmembrane</keyword>
<evidence type="ECO:0000313" key="2">
    <source>
        <dbReference type="EMBL" id="SEK99781.1"/>
    </source>
</evidence>
<proteinExistence type="predicted"/>
<reference evidence="3" key="1">
    <citation type="submission" date="2016-10" db="EMBL/GenBank/DDBJ databases">
        <authorList>
            <person name="Varghese N."/>
            <person name="Submissions S."/>
        </authorList>
    </citation>
    <scope>NUCLEOTIDE SEQUENCE [LARGE SCALE GENOMIC DNA]</scope>
    <source>
        <strain evidence="3">JS21-1</strain>
    </source>
</reference>
<keyword evidence="1" id="KW-1133">Transmembrane helix</keyword>